<proteinExistence type="predicted"/>
<keyword evidence="1" id="KW-0472">Membrane</keyword>
<name>A0A1S1HWA3_PROST</name>
<evidence type="ECO:0000256" key="1">
    <source>
        <dbReference type="SAM" id="Phobius"/>
    </source>
</evidence>
<dbReference type="EMBL" id="ABMABF030000003">
    <property type="protein sequence ID" value="EMJ5133413.1"/>
    <property type="molecule type" value="Genomic_DNA"/>
</dbReference>
<dbReference type="RefSeq" id="WP_070925224.1">
    <property type="nucleotide sequence ID" value="NZ_CANMXG010000003.1"/>
</dbReference>
<reference evidence="2" key="2">
    <citation type="submission" date="2024-02" db="EMBL/GenBank/DDBJ databases">
        <authorList>
            <consortium name="Clinical and Environmental Microbiology Branch: Whole genome sequencing antimicrobial resistance pathogens in the healthcare setting"/>
        </authorList>
    </citation>
    <scope>NUCLEOTIDE SEQUENCE</scope>
    <source>
        <strain evidence="2">2021GO-0154</strain>
    </source>
</reference>
<reference evidence="3 4" key="1">
    <citation type="submission" date="2016-03" db="EMBL/GenBank/DDBJ databases">
        <title>Genome sequence of Providencia stuartii strain, isolated from the salivary glands of larval Lucilia sericata.</title>
        <authorList>
            <person name="Yuan Y."/>
            <person name="Zhang Y."/>
            <person name="Fu S."/>
            <person name="Crippen T.L."/>
            <person name="Visi D."/>
            <person name="Benbow M.E."/>
            <person name="Allen M."/>
            <person name="Tomberlin J.K."/>
            <person name="Sze S.-H."/>
            <person name="Tarone A.M."/>
        </authorList>
    </citation>
    <scope>NUCLEOTIDE SEQUENCE [LARGE SCALE GENOMIC DNA]</scope>
    <source>
        <strain evidence="3 4">Crippen</strain>
    </source>
</reference>
<sequence length="269" mass="30218">METKNSRKTALVVVVIFIAFAIGFYWLGKDDNTLSTQTNAEVQEDVLTAPLSVSQVEALSKLEEQMPVIETIKKMSPVAYQSLEQIVREYDPSNELLTRQMFDQVVASVMKLVIERMPYATDDSVINFTHKVNDYLKVLLEADPTGQTCFYSLFPYLRDSAAVIPPQKSHAMLLKQLAATNDLLISSESNIKQPTLTNEEQMAILTSLQEKLAAQYGKETQLLANLEQAKQKPALTCRISISFYDHILAMPDNKQKAAFLRTLFSSANQ</sequence>
<keyword evidence="3" id="KW-0413">Isomerase</keyword>
<dbReference type="GeneID" id="92278261"/>
<keyword evidence="4" id="KW-1185">Reference proteome</keyword>
<dbReference type="Proteomes" id="UP000179588">
    <property type="component" value="Unassembled WGS sequence"/>
</dbReference>
<keyword evidence="1" id="KW-1133">Transmembrane helix</keyword>
<dbReference type="EMBL" id="LVIE01000013">
    <property type="protein sequence ID" value="OHT25593.1"/>
    <property type="molecule type" value="Genomic_DNA"/>
</dbReference>
<evidence type="ECO:0000313" key="2">
    <source>
        <dbReference type="EMBL" id="EMJ5133413.1"/>
    </source>
</evidence>
<gene>
    <name evidence="3" type="ORF">A3Q29_12470</name>
    <name evidence="2" type="ORF">RG298_001095</name>
</gene>
<evidence type="ECO:0000313" key="3">
    <source>
        <dbReference type="EMBL" id="OHT25593.1"/>
    </source>
</evidence>
<keyword evidence="1" id="KW-0812">Transmembrane</keyword>
<organism evidence="3 4">
    <name type="scientific">Providencia stuartii</name>
    <dbReference type="NCBI Taxonomy" id="588"/>
    <lineage>
        <taxon>Bacteria</taxon>
        <taxon>Pseudomonadati</taxon>
        <taxon>Pseudomonadota</taxon>
        <taxon>Gammaproteobacteria</taxon>
        <taxon>Enterobacterales</taxon>
        <taxon>Morganellaceae</taxon>
        <taxon>Providencia</taxon>
    </lineage>
</organism>
<accession>A0A1S1HWA3</accession>
<dbReference type="GO" id="GO:0016853">
    <property type="term" value="F:isomerase activity"/>
    <property type="evidence" value="ECO:0007669"/>
    <property type="project" value="UniProtKB-KW"/>
</dbReference>
<comment type="caution">
    <text evidence="3">The sequence shown here is derived from an EMBL/GenBank/DDBJ whole genome shotgun (WGS) entry which is preliminary data.</text>
</comment>
<dbReference type="AlphaFoldDB" id="A0A1S1HWA3"/>
<protein>
    <submittedName>
        <fullName evidence="3">Topoisomerase IV</fullName>
    </submittedName>
</protein>
<evidence type="ECO:0000313" key="4">
    <source>
        <dbReference type="Proteomes" id="UP000179588"/>
    </source>
</evidence>
<feature type="transmembrane region" description="Helical" evidence="1">
    <location>
        <begin position="9"/>
        <end position="28"/>
    </location>
</feature>